<accession>A0A4Y2UXY0</accession>
<protein>
    <submittedName>
        <fullName evidence="1">Uncharacterized protein</fullName>
    </submittedName>
</protein>
<sequence length="79" mass="8830">MRCLCVKLSMPYGGRDSLTSTCRIEATFFLLSPLKPGYFGRLRHELDSPKLVVIYPIPDGTFPENHKEVGCGVLDNESL</sequence>
<gene>
    <name evidence="1" type="ORF">AVEN_197047_1</name>
</gene>
<organism evidence="1 2">
    <name type="scientific">Araneus ventricosus</name>
    <name type="common">Orbweaver spider</name>
    <name type="synonym">Epeira ventricosa</name>
    <dbReference type="NCBI Taxonomy" id="182803"/>
    <lineage>
        <taxon>Eukaryota</taxon>
        <taxon>Metazoa</taxon>
        <taxon>Ecdysozoa</taxon>
        <taxon>Arthropoda</taxon>
        <taxon>Chelicerata</taxon>
        <taxon>Arachnida</taxon>
        <taxon>Araneae</taxon>
        <taxon>Araneomorphae</taxon>
        <taxon>Entelegynae</taxon>
        <taxon>Araneoidea</taxon>
        <taxon>Araneidae</taxon>
        <taxon>Araneus</taxon>
    </lineage>
</organism>
<proteinExistence type="predicted"/>
<dbReference type="EMBL" id="BGPR01040816">
    <property type="protein sequence ID" value="GBO17004.1"/>
    <property type="molecule type" value="Genomic_DNA"/>
</dbReference>
<name>A0A4Y2UXY0_ARAVE</name>
<comment type="caution">
    <text evidence="1">The sequence shown here is derived from an EMBL/GenBank/DDBJ whole genome shotgun (WGS) entry which is preliminary data.</text>
</comment>
<reference evidence="1 2" key="1">
    <citation type="journal article" date="2019" name="Sci. Rep.">
        <title>Orb-weaving spider Araneus ventricosus genome elucidates the spidroin gene catalogue.</title>
        <authorList>
            <person name="Kono N."/>
            <person name="Nakamura H."/>
            <person name="Ohtoshi R."/>
            <person name="Moran D.A.P."/>
            <person name="Shinohara A."/>
            <person name="Yoshida Y."/>
            <person name="Fujiwara M."/>
            <person name="Mori M."/>
            <person name="Tomita M."/>
            <person name="Arakawa K."/>
        </authorList>
    </citation>
    <scope>NUCLEOTIDE SEQUENCE [LARGE SCALE GENOMIC DNA]</scope>
</reference>
<evidence type="ECO:0000313" key="1">
    <source>
        <dbReference type="EMBL" id="GBO17004.1"/>
    </source>
</evidence>
<keyword evidence="2" id="KW-1185">Reference proteome</keyword>
<evidence type="ECO:0000313" key="2">
    <source>
        <dbReference type="Proteomes" id="UP000499080"/>
    </source>
</evidence>
<dbReference type="AlphaFoldDB" id="A0A4Y2UXY0"/>
<dbReference type="Proteomes" id="UP000499080">
    <property type="component" value="Unassembled WGS sequence"/>
</dbReference>